<evidence type="ECO:0000313" key="1">
    <source>
        <dbReference type="EMBL" id="KXN68562.1"/>
    </source>
</evidence>
<reference evidence="1 2" key="1">
    <citation type="journal article" date="2015" name="Genome Biol. Evol.">
        <title>Phylogenomic analyses indicate that early fungi evolved digesting cell walls of algal ancestors of land plants.</title>
        <authorList>
            <person name="Chang Y."/>
            <person name="Wang S."/>
            <person name="Sekimoto S."/>
            <person name="Aerts A.L."/>
            <person name="Choi C."/>
            <person name="Clum A."/>
            <person name="LaButti K.M."/>
            <person name="Lindquist E.A."/>
            <person name="Yee Ngan C."/>
            <person name="Ohm R.A."/>
            <person name="Salamov A.A."/>
            <person name="Grigoriev I.V."/>
            <person name="Spatafora J.W."/>
            <person name="Berbee M.L."/>
        </authorList>
    </citation>
    <scope>NUCLEOTIDE SEQUENCE [LARGE SCALE GENOMIC DNA]</scope>
    <source>
        <strain evidence="1 2">NRRL 28638</strain>
    </source>
</reference>
<accession>A0A137P0N7</accession>
<evidence type="ECO:0000313" key="2">
    <source>
        <dbReference type="Proteomes" id="UP000070444"/>
    </source>
</evidence>
<protein>
    <submittedName>
        <fullName evidence="1">Uncharacterized protein</fullName>
    </submittedName>
</protein>
<dbReference type="OrthoDB" id="3254408at2759"/>
<name>A0A137P0N7_CONC2</name>
<organism evidence="1 2">
    <name type="scientific">Conidiobolus coronatus (strain ATCC 28846 / CBS 209.66 / NRRL 28638)</name>
    <name type="common">Delacroixia coronata</name>
    <dbReference type="NCBI Taxonomy" id="796925"/>
    <lineage>
        <taxon>Eukaryota</taxon>
        <taxon>Fungi</taxon>
        <taxon>Fungi incertae sedis</taxon>
        <taxon>Zoopagomycota</taxon>
        <taxon>Entomophthoromycotina</taxon>
        <taxon>Entomophthoromycetes</taxon>
        <taxon>Entomophthorales</taxon>
        <taxon>Ancylistaceae</taxon>
        <taxon>Conidiobolus</taxon>
    </lineage>
</organism>
<dbReference type="EMBL" id="KQ964570">
    <property type="protein sequence ID" value="KXN68562.1"/>
    <property type="molecule type" value="Genomic_DNA"/>
</dbReference>
<dbReference type="AlphaFoldDB" id="A0A137P0N7"/>
<keyword evidence="2" id="KW-1185">Reference proteome</keyword>
<gene>
    <name evidence="1" type="ORF">CONCODRAFT_9157</name>
</gene>
<dbReference type="Proteomes" id="UP000070444">
    <property type="component" value="Unassembled WGS sequence"/>
</dbReference>
<proteinExistence type="predicted"/>
<sequence length="183" mass="21197">MDQNLLQEPWPISMTTVLLRANHTVAREQEYYGPYNTILTHVFRWGDGYMVSPQTHPNHPDSIDYLIEYIVMDQQGRVVGAIEIKREFGSQDDSFRRNAHIQIIVRFRSMENIIMVPTFVIISAIGRVCRVYQYTREGRIFNPPPNATINMGEWGIDISTLNGRLRLNNAFNVIKQNAQTLND</sequence>